<dbReference type="Pfam" id="PF13483">
    <property type="entry name" value="Lactamase_B_3"/>
    <property type="match status" value="1"/>
</dbReference>
<keyword evidence="2" id="KW-0378">Hydrolase</keyword>
<dbReference type="InterPro" id="IPR050114">
    <property type="entry name" value="UPF0173_UPF0282_UlaG_hydrolase"/>
</dbReference>
<feature type="chain" id="PRO_5025529840" evidence="1">
    <location>
        <begin position="21"/>
        <end position="265"/>
    </location>
</feature>
<comment type="caution">
    <text evidence="2">The sequence shown here is derived from an EMBL/GenBank/DDBJ whole genome shotgun (WGS) entry which is preliminary data.</text>
</comment>
<organism evidence="2 3">
    <name type="scientific">Pontibacter fetidus</name>
    <dbReference type="NCBI Taxonomy" id="2700082"/>
    <lineage>
        <taxon>Bacteria</taxon>
        <taxon>Pseudomonadati</taxon>
        <taxon>Bacteroidota</taxon>
        <taxon>Cytophagia</taxon>
        <taxon>Cytophagales</taxon>
        <taxon>Hymenobacteraceae</taxon>
        <taxon>Pontibacter</taxon>
    </lineage>
</organism>
<evidence type="ECO:0000256" key="1">
    <source>
        <dbReference type="SAM" id="SignalP"/>
    </source>
</evidence>
<keyword evidence="3" id="KW-1185">Reference proteome</keyword>
<name>A0A6B2H3X3_9BACT</name>
<evidence type="ECO:0000313" key="2">
    <source>
        <dbReference type="EMBL" id="NDK54460.1"/>
    </source>
</evidence>
<dbReference type="PANTHER" id="PTHR43546">
    <property type="entry name" value="UPF0173 METAL-DEPENDENT HYDROLASE MJ1163-RELATED"/>
    <property type="match status" value="1"/>
</dbReference>
<dbReference type="EMBL" id="JAAEAA010000001">
    <property type="protein sequence ID" value="NDK54460.1"/>
    <property type="molecule type" value="Genomic_DNA"/>
</dbReference>
<evidence type="ECO:0000313" key="3">
    <source>
        <dbReference type="Proteomes" id="UP000478546"/>
    </source>
</evidence>
<dbReference type="SUPFAM" id="SSF56281">
    <property type="entry name" value="Metallo-hydrolase/oxidoreductase"/>
    <property type="match status" value="1"/>
</dbReference>
<reference evidence="2 3" key="1">
    <citation type="submission" date="2020-01" db="EMBL/GenBank/DDBJ databases">
        <authorList>
            <person name="Kim M.K."/>
        </authorList>
    </citation>
    <scope>NUCLEOTIDE SEQUENCE [LARGE SCALE GENOMIC DNA]</scope>
    <source>
        <strain evidence="2 3">BT213</strain>
    </source>
</reference>
<protein>
    <submittedName>
        <fullName evidence="2">MBL fold metallo-hydrolase</fullName>
    </submittedName>
</protein>
<dbReference type="Proteomes" id="UP000478546">
    <property type="component" value="Unassembled WGS sequence"/>
</dbReference>
<dbReference type="PANTHER" id="PTHR43546:SF3">
    <property type="entry name" value="UPF0173 METAL-DEPENDENT HYDROLASE MJ1163"/>
    <property type="match status" value="1"/>
</dbReference>
<feature type="signal peptide" evidence="1">
    <location>
        <begin position="1"/>
        <end position="20"/>
    </location>
</feature>
<keyword evidence="1" id="KW-0732">Signal</keyword>
<dbReference type="GO" id="GO:0016787">
    <property type="term" value="F:hydrolase activity"/>
    <property type="evidence" value="ECO:0007669"/>
    <property type="project" value="UniProtKB-KW"/>
</dbReference>
<dbReference type="InterPro" id="IPR036866">
    <property type="entry name" value="RibonucZ/Hydroxyglut_hydro"/>
</dbReference>
<dbReference type="Gene3D" id="3.60.15.10">
    <property type="entry name" value="Ribonuclease Z/Hydroxyacylglutathione hydrolase-like"/>
    <property type="match status" value="1"/>
</dbReference>
<dbReference type="RefSeq" id="WP_162344508.1">
    <property type="nucleotide sequence ID" value="NZ_JAAEAA010000001.1"/>
</dbReference>
<gene>
    <name evidence="2" type="ORF">GWO68_00890</name>
</gene>
<proteinExistence type="predicted"/>
<dbReference type="AlphaFoldDB" id="A0A6B2H3X3"/>
<sequence>MKLKAFFTLLLGLAILQVNAQPTVKPDMVKTNKGQLKIQPITHGSLVLQWNGKTIYVDPYGGSELYKGIAKPDLVLITDIHPDHLDTKTLDGLTLEGIKMVVPQAVADQLPEKYKSQAVVISNGQSTNQLGIPIAAIPMYNLPEAADAKHVKGRGNGYILNIGGKNVYISGDTEDIPEMRALKNVDVAFVSMNLPYTMDINQAASGVLEFKPKVIYPYHYRGTDGLADVEAFKKMVNDQDKNIEVRLRNWYPEAAKNKAAEVKKK</sequence>
<accession>A0A6B2H3X3</accession>